<keyword evidence="2 4" id="KW-0479">Metal-binding</keyword>
<dbReference type="GO" id="GO:0009055">
    <property type="term" value="F:electron transfer activity"/>
    <property type="evidence" value="ECO:0007669"/>
    <property type="project" value="InterPro"/>
</dbReference>
<feature type="domain" description="Cytochrome c" evidence="6">
    <location>
        <begin position="254"/>
        <end position="330"/>
    </location>
</feature>
<evidence type="ECO:0000256" key="2">
    <source>
        <dbReference type="ARBA" id="ARBA00022723"/>
    </source>
</evidence>
<gene>
    <name evidence="7" type="primary">cycA_3</name>
    <name evidence="7" type="ORF">Mrose_01881</name>
</gene>
<evidence type="ECO:0000256" key="1">
    <source>
        <dbReference type="ARBA" id="ARBA00022617"/>
    </source>
</evidence>
<protein>
    <submittedName>
        <fullName evidence="7">Cytochrome c-552</fullName>
    </submittedName>
</protein>
<keyword evidence="3 4" id="KW-0408">Iron</keyword>
<sequence length="346" mass="36369">MPIERIEVYLNDSAEPIQVLRQPPFKLKLDTRQLPDGEHLFRVVTHFKGGGLQEQRIPFKVNNLPDVMVQGLDEGAEVHGDLEVALRVGDPDIPVQPQRFPTALLTVAAVLILGGIWGFFALGPSSQKIIEEVAPPPGQTEAHGGEGAVAVDEALLAKGKTIYAACAGCHGANGEGGFGPALAGNQNLKDAQMILTVITKGRGNMPAQSQLSEEDVTAVTTYIRNSWGNSFGGVGAGGESKPAGEAPQAADAASLAKEGEGLYAQNCAGCHQPDGKGMPGTFPALAGNQNIKDKTFHISTVLKGRGAMPAFARLSDRELAAVLTYERVSWGNDYGAISEAEVKAAR</sequence>
<dbReference type="Pfam" id="PF13442">
    <property type="entry name" value="Cytochrome_CBB3"/>
    <property type="match status" value="2"/>
</dbReference>
<name>A0A399ERM0_9DEIN</name>
<feature type="region of interest" description="Disordered" evidence="5">
    <location>
        <begin position="233"/>
        <end position="252"/>
    </location>
</feature>
<evidence type="ECO:0000256" key="3">
    <source>
        <dbReference type="ARBA" id="ARBA00023004"/>
    </source>
</evidence>
<dbReference type="PANTHER" id="PTHR35008:SF8">
    <property type="entry name" value="ALCOHOL DEHYDROGENASE CYTOCHROME C SUBUNIT"/>
    <property type="match status" value="1"/>
</dbReference>
<dbReference type="SUPFAM" id="SSF46626">
    <property type="entry name" value="Cytochrome c"/>
    <property type="match status" value="2"/>
</dbReference>
<organism evidence="7 8">
    <name type="scientific">Calidithermus roseus</name>
    <dbReference type="NCBI Taxonomy" id="1644118"/>
    <lineage>
        <taxon>Bacteria</taxon>
        <taxon>Thermotogati</taxon>
        <taxon>Deinococcota</taxon>
        <taxon>Deinococci</taxon>
        <taxon>Thermales</taxon>
        <taxon>Thermaceae</taxon>
        <taxon>Calidithermus</taxon>
    </lineage>
</organism>
<comment type="caution">
    <text evidence="7">The sequence shown here is derived from an EMBL/GenBank/DDBJ whole genome shotgun (WGS) entry which is preliminary data.</text>
</comment>
<proteinExistence type="predicted"/>
<dbReference type="AlphaFoldDB" id="A0A399ERM0"/>
<dbReference type="PANTHER" id="PTHR35008">
    <property type="entry name" value="BLL4482 PROTEIN-RELATED"/>
    <property type="match status" value="1"/>
</dbReference>
<dbReference type="GO" id="GO:0046872">
    <property type="term" value="F:metal ion binding"/>
    <property type="evidence" value="ECO:0007669"/>
    <property type="project" value="UniProtKB-KW"/>
</dbReference>
<dbReference type="InterPro" id="IPR036909">
    <property type="entry name" value="Cyt_c-like_dom_sf"/>
</dbReference>
<dbReference type="InterPro" id="IPR051459">
    <property type="entry name" value="Cytochrome_c-type_DH"/>
</dbReference>
<evidence type="ECO:0000256" key="5">
    <source>
        <dbReference type="SAM" id="MobiDB-lite"/>
    </source>
</evidence>
<feature type="domain" description="Cytochrome c" evidence="6">
    <location>
        <begin position="154"/>
        <end position="227"/>
    </location>
</feature>
<keyword evidence="8" id="KW-1185">Reference proteome</keyword>
<evidence type="ECO:0000313" key="8">
    <source>
        <dbReference type="Proteomes" id="UP000265341"/>
    </source>
</evidence>
<feature type="compositionally biased region" description="Low complexity" evidence="5">
    <location>
        <begin position="243"/>
        <end position="252"/>
    </location>
</feature>
<evidence type="ECO:0000259" key="6">
    <source>
        <dbReference type="PROSITE" id="PS51007"/>
    </source>
</evidence>
<accession>A0A399ERM0</accession>
<dbReference type="GO" id="GO:0020037">
    <property type="term" value="F:heme binding"/>
    <property type="evidence" value="ECO:0007669"/>
    <property type="project" value="InterPro"/>
</dbReference>
<dbReference type="PROSITE" id="PS51007">
    <property type="entry name" value="CYTC"/>
    <property type="match status" value="2"/>
</dbReference>
<reference evidence="7 8" key="1">
    <citation type="submission" date="2018-08" db="EMBL/GenBank/DDBJ databases">
        <title>Meiothermus roseus NBRC 110900 genome sequencing project.</title>
        <authorList>
            <person name="Da Costa M.S."/>
            <person name="Albuquerque L."/>
            <person name="Raposo P."/>
            <person name="Froufe H.J.C."/>
            <person name="Barroso C.S."/>
            <person name="Egas C."/>
        </authorList>
    </citation>
    <scope>NUCLEOTIDE SEQUENCE [LARGE SCALE GENOMIC DNA]</scope>
    <source>
        <strain evidence="7 8">NBRC 110900</strain>
    </source>
</reference>
<dbReference type="Proteomes" id="UP000265341">
    <property type="component" value="Unassembled WGS sequence"/>
</dbReference>
<keyword evidence="1 4" id="KW-0349">Heme</keyword>
<dbReference type="InterPro" id="IPR009056">
    <property type="entry name" value="Cyt_c-like_dom"/>
</dbReference>
<dbReference type="EMBL" id="QWLA01000032">
    <property type="protein sequence ID" value="RIH86223.1"/>
    <property type="molecule type" value="Genomic_DNA"/>
</dbReference>
<dbReference type="Gene3D" id="1.10.760.10">
    <property type="entry name" value="Cytochrome c-like domain"/>
    <property type="match status" value="2"/>
</dbReference>
<evidence type="ECO:0000313" key="7">
    <source>
        <dbReference type="EMBL" id="RIH86223.1"/>
    </source>
</evidence>
<evidence type="ECO:0000256" key="4">
    <source>
        <dbReference type="PROSITE-ProRule" id="PRU00433"/>
    </source>
</evidence>